<protein>
    <submittedName>
        <fullName evidence="1">Uncharacterized protein</fullName>
    </submittedName>
</protein>
<dbReference type="Proteomes" id="UP000053235">
    <property type="component" value="Unassembled WGS sequence"/>
</dbReference>
<evidence type="ECO:0000313" key="2">
    <source>
        <dbReference type="Proteomes" id="UP000053235"/>
    </source>
</evidence>
<dbReference type="AlphaFoldDB" id="A0A0M6ZVR9"/>
<organism evidence="1 2">
    <name type="scientific">Roseibium alexandrii</name>
    <dbReference type="NCBI Taxonomy" id="388408"/>
    <lineage>
        <taxon>Bacteria</taxon>
        <taxon>Pseudomonadati</taxon>
        <taxon>Pseudomonadota</taxon>
        <taxon>Alphaproteobacteria</taxon>
        <taxon>Hyphomicrobiales</taxon>
        <taxon>Stappiaceae</taxon>
        <taxon>Roseibium</taxon>
    </lineage>
</organism>
<dbReference type="STRING" id="388408.LAX5112_01127"/>
<dbReference type="OrthoDB" id="8338502at2"/>
<name>A0A0M6ZVR9_9HYPH</name>
<gene>
    <name evidence="1" type="ORF">LAX5112_01127</name>
</gene>
<dbReference type="RefSeq" id="WP_055670983.1">
    <property type="nucleotide sequence ID" value="NZ_CXWD01000004.1"/>
</dbReference>
<evidence type="ECO:0000313" key="1">
    <source>
        <dbReference type="EMBL" id="CTQ66879.1"/>
    </source>
</evidence>
<accession>A0A0M6ZVR9</accession>
<sequence length="358" mass="38513">MSSAYDTQINSLTAALSDLNTSLDSVTDSEALVEDDTGTHYQTTYTYFYVPSTPGAANTSADDTGLGTLLRLGEYADVEQTAYNAGADTYSAFFPAQHIADETGDAIYTNAAGGGKGILMACDGRILIRGGEKFYLNPKGAMHIQSDEGAITIQSGTDTNGNEQDINLIAGANGLGDLNTTVKKDTKTVAGEQYEKVTSVSRKYYEANKYEIYHANSYKEVHAHTDTRHYGTYFKMFLGGNIQVKIAAEFIFNLAFSLNIEPISKITFYAFKTDIGLVKTDILAWKTEIKEGELKVLGATFRSKAVKVDTTATEATATPVKASTGGITAEQIAAECANVNVKSMISLWEAKIASTAQI</sequence>
<dbReference type="EMBL" id="CXWD01000004">
    <property type="protein sequence ID" value="CTQ66879.1"/>
    <property type="molecule type" value="Genomic_DNA"/>
</dbReference>
<reference evidence="2" key="1">
    <citation type="submission" date="2015-07" db="EMBL/GenBank/DDBJ databases">
        <authorList>
            <person name="Rodrigo-Torres Lidia"/>
            <person name="Arahal R.David."/>
        </authorList>
    </citation>
    <scope>NUCLEOTIDE SEQUENCE [LARGE SCALE GENOMIC DNA]</scope>
    <source>
        <strain evidence="2">CECT 5112</strain>
    </source>
</reference>
<proteinExistence type="predicted"/>
<keyword evidence="2" id="KW-1185">Reference proteome</keyword>